<proteinExistence type="predicted"/>
<evidence type="ECO:0008006" key="4">
    <source>
        <dbReference type="Google" id="ProtNLM"/>
    </source>
</evidence>
<dbReference type="EMBL" id="LVJN01000021">
    <property type="protein sequence ID" value="OSM00279.1"/>
    <property type="molecule type" value="Genomic_DNA"/>
</dbReference>
<evidence type="ECO:0000313" key="2">
    <source>
        <dbReference type="EMBL" id="OSM00279.1"/>
    </source>
</evidence>
<dbReference type="AlphaFoldDB" id="A0A1Y2JZH9"/>
<sequence>MSRSWLNPLVLTLLLLLAARAVLGDGAQAVVRLSAHDPGFAAPLWGLVFAIALCGFLLGAAVTWAAGRRQRQRYAEACRRCELLERELTSLRNLPLDAPAERP</sequence>
<keyword evidence="1" id="KW-1133">Transmembrane helix</keyword>
<protein>
    <recommendedName>
        <fullName evidence="4">Lipopolysaccharide assembly protein A domain-containing protein</fullName>
    </recommendedName>
</protein>
<dbReference type="OrthoDB" id="8477889at2"/>
<gene>
    <name evidence="2" type="ORF">MAIT1_00761</name>
</gene>
<accession>A0A1Y2JZH9</accession>
<keyword evidence="1" id="KW-0472">Membrane</keyword>
<evidence type="ECO:0000256" key="1">
    <source>
        <dbReference type="SAM" id="Phobius"/>
    </source>
</evidence>
<dbReference type="RefSeq" id="WP_085446849.1">
    <property type="nucleotide sequence ID" value="NZ_LVJN01000021.1"/>
</dbReference>
<reference evidence="2 3" key="1">
    <citation type="journal article" date="2016" name="BMC Genomics">
        <title>Combined genomic and structural analyses of a cultured magnetotactic bacterium reveals its niche adaptation to a dynamic environment.</title>
        <authorList>
            <person name="Araujo A.C."/>
            <person name="Morillo V."/>
            <person name="Cypriano J."/>
            <person name="Teixeira L.C."/>
            <person name="Leao P."/>
            <person name="Lyra S."/>
            <person name="Almeida L.G."/>
            <person name="Bazylinski D.A."/>
            <person name="Vasconcellos A.T."/>
            <person name="Abreu F."/>
            <person name="Lins U."/>
        </authorList>
    </citation>
    <scope>NUCLEOTIDE SEQUENCE [LARGE SCALE GENOMIC DNA]</scope>
    <source>
        <strain evidence="2 3">IT-1</strain>
    </source>
</reference>
<feature type="transmembrane region" description="Helical" evidence="1">
    <location>
        <begin position="40"/>
        <end position="66"/>
    </location>
</feature>
<keyword evidence="1" id="KW-0812">Transmembrane</keyword>
<keyword evidence="3" id="KW-1185">Reference proteome</keyword>
<dbReference type="Proteomes" id="UP000194003">
    <property type="component" value="Unassembled WGS sequence"/>
</dbReference>
<comment type="caution">
    <text evidence="2">The sequence shown here is derived from an EMBL/GenBank/DDBJ whole genome shotgun (WGS) entry which is preliminary data.</text>
</comment>
<dbReference type="STRING" id="1434232.MAIT1_00761"/>
<evidence type="ECO:0000313" key="3">
    <source>
        <dbReference type="Proteomes" id="UP000194003"/>
    </source>
</evidence>
<organism evidence="2 3">
    <name type="scientific">Magnetofaba australis IT-1</name>
    <dbReference type="NCBI Taxonomy" id="1434232"/>
    <lineage>
        <taxon>Bacteria</taxon>
        <taxon>Pseudomonadati</taxon>
        <taxon>Pseudomonadota</taxon>
        <taxon>Magnetococcia</taxon>
        <taxon>Magnetococcales</taxon>
        <taxon>Magnetococcaceae</taxon>
        <taxon>Magnetofaba</taxon>
    </lineage>
</organism>
<name>A0A1Y2JZH9_9PROT</name>